<proteinExistence type="predicted"/>
<keyword evidence="1" id="KW-1133">Transmembrane helix</keyword>
<dbReference type="PANTHER" id="PTHR31060">
    <property type="entry name" value="OSJNBA0011J08.25 PROTEIN-RELATED"/>
    <property type="match status" value="1"/>
</dbReference>
<reference evidence="2 3" key="1">
    <citation type="submission" date="2024-04" db="EMBL/GenBank/DDBJ databases">
        <authorList>
            <person name="Fracassetti M."/>
        </authorList>
    </citation>
    <scope>NUCLEOTIDE SEQUENCE [LARGE SCALE GENOMIC DNA]</scope>
</reference>
<name>A0AAV2EDK9_9ROSI</name>
<dbReference type="PANTHER" id="PTHR31060:SF4">
    <property type="entry name" value="1,8-CINEOLE SYNTHASE"/>
    <property type="match status" value="1"/>
</dbReference>
<dbReference type="EMBL" id="OZ034817">
    <property type="protein sequence ID" value="CAL1384046.1"/>
    <property type="molecule type" value="Genomic_DNA"/>
</dbReference>
<evidence type="ECO:0008006" key="4">
    <source>
        <dbReference type="Google" id="ProtNLM"/>
    </source>
</evidence>
<organism evidence="2 3">
    <name type="scientific">Linum trigynum</name>
    <dbReference type="NCBI Taxonomy" id="586398"/>
    <lineage>
        <taxon>Eukaryota</taxon>
        <taxon>Viridiplantae</taxon>
        <taxon>Streptophyta</taxon>
        <taxon>Embryophyta</taxon>
        <taxon>Tracheophyta</taxon>
        <taxon>Spermatophyta</taxon>
        <taxon>Magnoliopsida</taxon>
        <taxon>eudicotyledons</taxon>
        <taxon>Gunneridae</taxon>
        <taxon>Pentapetalae</taxon>
        <taxon>rosids</taxon>
        <taxon>fabids</taxon>
        <taxon>Malpighiales</taxon>
        <taxon>Linaceae</taxon>
        <taxon>Linum</taxon>
    </lineage>
</organism>
<feature type="transmembrane region" description="Helical" evidence="1">
    <location>
        <begin position="40"/>
        <end position="60"/>
    </location>
</feature>
<evidence type="ECO:0000313" key="3">
    <source>
        <dbReference type="Proteomes" id="UP001497516"/>
    </source>
</evidence>
<keyword evidence="1" id="KW-0472">Membrane</keyword>
<dbReference type="InterPro" id="IPR038920">
    <property type="entry name" value="At3g05675-like"/>
</dbReference>
<accession>A0AAV2EDK9</accession>
<sequence length="388" mass="43109">MDESPPASTVPLILNIVTSMFIYADRSLLQLADKYKLLELLRYVVVTSFLFLLRLIPSMFPSLDSFVPFSEARPLKASPKKEISNYHQPCLPSSAAAAAGCDSSIARALSQLLAIANEIPVSSRKYEIVRSLAEKMIDDNHRENVEALHEINRTVLSAAFSRSLAQLGAAMGELGLDSRSGNGGAGQAVMYKLNRALKAVRSVGDGSWGRTGYANRSNFSAEKLAAELLWLAQKLAACGCVEEAVWRWAMASKVAWLALSAEPRLQGSLVKVSAFLIKHAKDLGLYEIEESKKVQWRRTKLEMLSSWLPLLCRATTAGVDVPVLSTGERADLEKVMEEMLEMLEQEEKEAVLFLWLQHFSYAPSSDWPNLHDSYSRWCNASRRLLVLQ</sequence>
<dbReference type="Proteomes" id="UP001497516">
    <property type="component" value="Chromosome 4"/>
</dbReference>
<feature type="transmembrane region" description="Helical" evidence="1">
    <location>
        <begin position="12"/>
        <end position="28"/>
    </location>
</feature>
<evidence type="ECO:0000313" key="2">
    <source>
        <dbReference type="EMBL" id="CAL1384046.1"/>
    </source>
</evidence>
<gene>
    <name evidence="2" type="ORF">LTRI10_LOCUS25281</name>
</gene>
<keyword evidence="1" id="KW-0812">Transmembrane</keyword>
<protein>
    <recommendedName>
        <fullName evidence="4">1,8-cineole synthase</fullName>
    </recommendedName>
</protein>
<keyword evidence="3" id="KW-1185">Reference proteome</keyword>
<evidence type="ECO:0000256" key="1">
    <source>
        <dbReference type="SAM" id="Phobius"/>
    </source>
</evidence>
<dbReference type="AlphaFoldDB" id="A0AAV2EDK9"/>